<dbReference type="Gene3D" id="2.30.110.10">
    <property type="entry name" value="Electron Transport, Fmn-binding Protein, Chain A"/>
    <property type="match status" value="1"/>
</dbReference>
<proteinExistence type="predicted"/>
<keyword evidence="1" id="KW-0973">c-di-GMP</keyword>
<name>A0A1H5U322_9GAMM</name>
<dbReference type="Proteomes" id="UP000236745">
    <property type="component" value="Unassembled WGS sequence"/>
</dbReference>
<dbReference type="RefSeq" id="WP_104001268.1">
    <property type="nucleotide sequence ID" value="NZ_FNVQ01000001.1"/>
</dbReference>
<feature type="domain" description="Type III secretion system flagellar brake protein YcgR PilZN" evidence="4">
    <location>
        <begin position="23"/>
        <end position="104"/>
    </location>
</feature>
<accession>A0A1H5U322</accession>
<sequence length="239" mass="26665">MARYQPELEGTSLKTLTELRPRIGERVRLEMRSPRGRYLVQLIGFRENGSVIVSAPRGSGTPLLVSEGAMLTVRLMTGNWVCAFDTRLIRIQNQPYPQWHLAWPQQVDAQRVRHHTRVPVNLRVSVDRDDVDALNTDFPVAACCTDIHVAGACLEANRILGCSGDKIFVTARLSVSGIDHVLLAPAIIRSVYEAEGGPFNVISHGVEFVDLEEETHLILASFVYQQFLVETGYLAQEES</sequence>
<evidence type="ECO:0000256" key="2">
    <source>
        <dbReference type="ARBA" id="ARBA00022741"/>
    </source>
</evidence>
<dbReference type="InterPro" id="IPR009926">
    <property type="entry name" value="T3SS_YcgR_PilZN"/>
</dbReference>
<evidence type="ECO:0000256" key="3">
    <source>
        <dbReference type="ARBA" id="ARBA00023143"/>
    </source>
</evidence>
<organism evidence="5 6">
    <name type="scientific">Marinobacterium lutimaris</name>
    <dbReference type="NCBI Taxonomy" id="568106"/>
    <lineage>
        <taxon>Bacteria</taxon>
        <taxon>Pseudomonadati</taxon>
        <taxon>Pseudomonadota</taxon>
        <taxon>Gammaproteobacteria</taxon>
        <taxon>Oceanospirillales</taxon>
        <taxon>Oceanospirillaceae</taxon>
        <taxon>Marinobacterium</taxon>
    </lineage>
</organism>
<dbReference type="EMBL" id="FNVQ01000001">
    <property type="protein sequence ID" value="SEF69474.1"/>
    <property type="molecule type" value="Genomic_DNA"/>
</dbReference>
<protein>
    <submittedName>
        <fullName evidence="5">Protein YcgR</fullName>
    </submittedName>
</protein>
<gene>
    <name evidence="5" type="ORF">SAMN05444390_101250</name>
</gene>
<evidence type="ECO:0000313" key="5">
    <source>
        <dbReference type="EMBL" id="SEF69474.1"/>
    </source>
</evidence>
<evidence type="ECO:0000256" key="1">
    <source>
        <dbReference type="ARBA" id="ARBA00022636"/>
    </source>
</evidence>
<dbReference type="InterPro" id="IPR012349">
    <property type="entry name" value="Split_barrel_FMN-bd"/>
</dbReference>
<evidence type="ECO:0000313" key="6">
    <source>
        <dbReference type="Proteomes" id="UP000236745"/>
    </source>
</evidence>
<dbReference type="GO" id="GO:0000166">
    <property type="term" value="F:nucleotide binding"/>
    <property type="evidence" value="ECO:0007669"/>
    <property type="project" value="UniProtKB-KW"/>
</dbReference>
<reference evidence="5 6" key="1">
    <citation type="submission" date="2016-10" db="EMBL/GenBank/DDBJ databases">
        <authorList>
            <person name="de Groot N.N."/>
        </authorList>
    </citation>
    <scope>NUCLEOTIDE SEQUENCE [LARGE SCALE GENOMIC DNA]</scope>
    <source>
        <strain evidence="5 6">DSM 22012</strain>
    </source>
</reference>
<keyword evidence="3" id="KW-0975">Bacterial flagellum</keyword>
<dbReference type="SUPFAM" id="SSF141371">
    <property type="entry name" value="PilZ domain-like"/>
    <property type="match status" value="1"/>
</dbReference>
<dbReference type="AlphaFoldDB" id="A0A1H5U322"/>
<dbReference type="OrthoDB" id="5735035at2"/>
<evidence type="ECO:0000259" key="4">
    <source>
        <dbReference type="Pfam" id="PF12945"/>
    </source>
</evidence>
<keyword evidence="2" id="KW-0547">Nucleotide-binding</keyword>
<dbReference type="Pfam" id="PF12945">
    <property type="entry name" value="PilZNR"/>
    <property type="match status" value="1"/>
</dbReference>
<keyword evidence="6" id="KW-1185">Reference proteome</keyword>